<protein>
    <submittedName>
        <fullName evidence="1">Uncharacterized protein</fullName>
    </submittedName>
</protein>
<evidence type="ECO:0000313" key="1">
    <source>
        <dbReference type="EMBL" id="KAH7991303.1"/>
    </source>
</evidence>
<organism evidence="1 2">
    <name type="scientific">Sphaerodactylus townsendi</name>
    <dbReference type="NCBI Taxonomy" id="933632"/>
    <lineage>
        <taxon>Eukaryota</taxon>
        <taxon>Metazoa</taxon>
        <taxon>Chordata</taxon>
        <taxon>Craniata</taxon>
        <taxon>Vertebrata</taxon>
        <taxon>Euteleostomi</taxon>
        <taxon>Lepidosauria</taxon>
        <taxon>Squamata</taxon>
        <taxon>Bifurcata</taxon>
        <taxon>Gekkota</taxon>
        <taxon>Sphaerodactylidae</taxon>
        <taxon>Sphaerodactylus</taxon>
    </lineage>
</organism>
<name>A0ACB8EFQ6_9SAUR</name>
<dbReference type="Proteomes" id="UP000827872">
    <property type="component" value="Linkage Group LG03"/>
</dbReference>
<accession>A0ACB8EFQ6</accession>
<dbReference type="EMBL" id="CM037616">
    <property type="protein sequence ID" value="KAH7991303.1"/>
    <property type="molecule type" value="Genomic_DNA"/>
</dbReference>
<proteinExistence type="predicted"/>
<keyword evidence="2" id="KW-1185">Reference proteome</keyword>
<gene>
    <name evidence="1" type="ORF">K3G42_004435</name>
</gene>
<sequence>MSVIGYSEACLQSQNSWVSGILQKAWFTHAEKGTRENTEGHYGPHYFRQQVAVHSWKHSPVSKAPYQMKSQLCKPTEIVETFLPAVLVFCLWGRGFFLMQRDIQY</sequence>
<reference evidence="1" key="1">
    <citation type="submission" date="2021-08" db="EMBL/GenBank/DDBJ databases">
        <title>The first chromosome-level gecko genome reveals the dynamic sex chromosomes of Neotropical dwarf geckos (Sphaerodactylidae: Sphaerodactylus).</title>
        <authorList>
            <person name="Pinto B.J."/>
            <person name="Keating S.E."/>
            <person name="Gamble T."/>
        </authorList>
    </citation>
    <scope>NUCLEOTIDE SEQUENCE</scope>
    <source>
        <strain evidence="1">TG3544</strain>
    </source>
</reference>
<evidence type="ECO:0000313" key="2">
    <source>
        <dbReference type="Proteomes" id="UP000827872"/>
    </source>
</evidence>
<comment type="caution">
    <text evidence="1">The sequence shown here is derived from an EMBL/GenBank/DDBJ whole genome shotgun (WGS) entry which is preliminary data.</text>
</comment>